<evidence type="ECO:0000259" key="1">
    <source>
        <dbReference type="Pfam" id="PF00462"/>
    </source>
</evidence>
<evidence type="ECO:0000313" key="3">
    <source>
        <dbReference type="Proteomes" id="UP001165240"/>
    </source>
</evidence>
<sequence length="83" mass="9816">MENKTIIYTMHNCIYCISQKKWMETNHFQYEERNIIKSADYEQEFRDLNGTGTPLTIIYGKDGKKTTVMGFNQERLESLLVKS</sequence>
<dbReference type="Gene3D" id="3.40.30.10">
    <property type="entry name" value="Glutaredoxin"/>
    <property type="match status" value="1"/>
</dbReference>
<feature type="domain" description="Glutaredoxin" evidence="1">
    <location>
        <begin position="6"/>
        <end position="54"/>
    </location>
</feature>
<gene>
    <name evidence="2" type="ORF">ShirakiTB12_54730</name>
</gene>
<evidence type="ECO:0000313" key="2">
    <source>
        <dbReference type="EMBL" id="GMG77004.1"/>
    </source>
</evidence>
<comment type="caution">
    <text evidence="2">The sequence shown here is derived from an EMBL/GenBank/DDBJ whole genome shotgun (WGS) entry which is preliminary data.</text>
</comment>
<dbReference type="PROSITE" id="PS51354">
    <property type="entry name" value="GLUTAREDOXIN_2"/>
    <property type="match status" value="1"/>
</dbReference>
<protein>
    <submittedName>
        <fullName evidence="2">Glutaredoxin family protein</fullName>
    </submittedName>
</protein>
<name>A0AAX6BTE3_PRIMG</name>
<dbReference type="Pfam" id="PF00462">
    <property type="entry name" value="Glutaredoxin"/>
    <property type="match status" value="1"/>
</dbReference>
<dbReference type="AlphaFoldDB" id="A0AAX6BTE3"/>
<reference evidence="2" key="1">
    <citation type="journal article" date="2024" name="Appl Microbiol">
        <title>Effect of kuratsuki Bacillus and Priestia on Taste of Sake.</title>
        <authorList>
            <person name="Kobayashi K."/>
            <person name="Nishida H."/>
        </authorList>
    </citation>
    <scope>NUCLEOTIDE SEQUENCE</scope>
    <source>
        <strain evidence="2">B-12</strain>
    </source>
</reference>
<organism evidence="2 3">
    <name type="scientific">Priestia megaterium</name>
    <name type="common">Bacillus megaterium</name>
    <dbReference type="NCBI Taxonomy" id="1404"/>
    <lineage>
        <taxon>Bacteria</taxon>
        <taxon>Bacillati</taxon>
        <taxon>Bacillota</taxon>
        <taxon>Bacilli</taxon>
        <taxon>Bacillales</taxon>
        <taxon>Bacillaceae</taxon>
        <taxon>Priestia</taxon>
    </lineage>
</organism>
<dbReference type="InterPro" id="IPR002109">
    <property type="entry name" value="Glutaredoxin"/>
</dbReference>
<dbReference type="RefSeq" id="WP_310876721.1">
    <property type="nucleotide sequence ID" value="NZ_BSYK01000006.1"/>
</dbReference>
<dbReference type="Proteomes" id="UP001165240">
    <property type="component" value="Unassembled WGS sequence"/>
</dbReference>
<proteinExistence type="predicted"/>
<accession>A0AAX6BTE3</accession>
<dbReference type="SUPFAM" id="SSF52833">
    <property type="entry name" value="Thioredoxin-like"/>
    <property type="match status" value="1"/>
</dbReference>
<dbReference type="EMBL" id="BSYK01000006">
    <property type="protein sequence ID" value="GMG77004.1"/>
    <property type="molecule type" value="Genomic_DNA"/>
</dbReference>
<dbReference type="InterPro" id="IPR036249">
    <property type="entry name" value="Thioredoxin-like_sf"/>
</dbReference>